<dbReference type="HOGENOM" id="CLU_069074_0_0_5"/>
<evidence type="ECO:0000313" key="3">
    <source>
        <dbReference type="Proteomes" id="UP000001353"/>
    </source>
</evidence>
<reference evidence="2 3" key="1">
    <citation type="journal article" date="2011" name="BMC Genomics">
        <title>Comparative genome analysis and genome-guided physiological analysis of Roseobacter litoralis.</title>
        <authorList>
            <person name="Kalhoefer D."/>
            <person name="Thole S."/>
            <person name="Voget S."/>
            <person name="Lehmann R."/>
            <person name="Liesegang H."/>
            <person name="Wollher A."/>
            <person name="Daniel R."/>
            <person name="Simon M."/>
            <person name="Brinkhoff T."/>
        </authorList>
    </citation>
    <scope>NUCLEOTIDE SEQUENCE [LARGE SCALE GENOMIC DNA]</scope>
    <source>
        <strain evidence="3">ATCC 49566 / DSM 6996 / JCM 21268 / NBRC 15278 / OCh 149</strain>
    </source>
</reference>
<keyword evidence="1" id="KW-1133">Transmembrane helix</keyword>
<evidence type="ECO:0000256" key="1">
    <source>
        <dbReference type="SAM" id="Phobius"/>
    </source>
</evidence>
<feature type="transmembrane region" description="Helical" evidence="1">
    <location>
        <begin position="35"/>
        <end position="55"/>
    </location>
</feature>
<feature type="transmembrane region" description="Helical" evidence="1">
    <location>
        <begin position="190"/>
        <end position="207"/>
    </location>
</feature>
<name>F7ZM90_ROSLO</name>
<organism evidence="2 3">
    <name type="scientific">Roseobacter litoralis (strain ATCC 49566 / DSM 6996 / JCM 21268 / NBRC 15278 / OCh 149)</name>
    <dbReference type="NCBI Taxonomy" id="391595"/>
    <lineage>
        <taxon>Bacteria</taxon>
        <taxon>Pseudomonadati</taxon>
        <taxon>Pseudomonadota</taxon>
        <taxon>Alphaproteobacteria</taxon>
        <taxon>Rhodobacterales</taxon>
        <taxon>Roseobacteraceae</taxon>
        <taxon>Roseobacter</taxon>
    </lineage>
</organism>
<dbReference type="NCBIfam" id="TIGR03055">
    <property type="entry name" value="photo_alph_chp2"/>
    <property type="match status" value="1"/>
</dbReference>
<gene>
    <name evidence="2" type="ordered locus">RLO149_p940820</name>
</gene>
<evidence type="ECO:0000313" key="2">
    <source>
        <dbReference type="EMBL" id="AEI96427.1"/>
    </source>
</evidence>
<dbReference type="EMBL" id="CP002624">
    <property type="protein sequence ID" value="AEI96427.1"/>
    <property type="molecule type" value="Genomic_DNA"/>
</dbReference>
<protein>
    <recommendedName>
        <fullName evidence="4">Photosynthetic complex assembly protein 2</fullName>
    </recommendedName>
</protein>
<feature type="transmembrane region" description="Helical" evidence="1">
    <location>
        <begin position="110"/>
        <end position="131"/>
    </location>
</feature>
<dbReference type="Pfam" id="PF12291">
    <property type="entry name" value="DUF3623"/>
    <property type="match status" value="1"/>
</dbReference>
<sequence>MSIWSAALLALFVWWFSTGAILWVVKVADRKGGSAGWLATLWGLPMLALGVYGFLSTLGDMSAQGAVLAFLSALAIWGWIELAFLTGVITGPNNYPLPPNTPEWERFIRAWGTLAYHEMLLVFTLISMFLVEWNMMAGNKFATWTFAVLFFARISAKLNLFWGVPRINVDFLPTALAHLATYFRIRPLNWLFPISVSALTFATACWLERMHGAETQGQIIGFALLSVITALALLEHWVMVLPIPDEKLWRWMLPAPKQPTPKATTLKGGHHGL</sequence>
<dbReference type="AlphaFoldDB" id="F7ZM90"/>
<feature type="transmembrane region" description="Helical" evidence="1">
    <location>
        <begin position="143"/>
        <end position="164"/>
    </location>
</feature>
<geneLocation type="plasmid" evidence="2 3">
    <name>pRLO149_94</name>
</geneLocation>
<dbReference type="InterPro" id="IPR017496">
    <property type="entry name" value="Photo_alph_chp2"/>
</dbReference>
<feature type="transmembrane region" description="Helical" evidence="1">
    <location>
        <begin position="219"/>
        <end position="243"/>
    </location>
</feature>
<dbReference type="RefSeq" id="WP_013984636.1">
    <property type="nucleotide sequence ID" value="NC_015741.1"/>
</dbReference>
<keyword evidence="2" id="KW-0614">Plasmid</keyword>
<dbReference type="KEGG" id="rli:RLO149_p940820"/>
<dbReference type="OrthoDB" id="152369at2"/>
<evidence type="ECO:0008006" key="4">
    <source>
        <dbReference type="Google" id="ProtNLM"/>
    </source>
</evidence>
<keyword evidence="1" id="KW-0472">Membrane</keyword>
<keyword evidence="1" id="KW-0812">Transmembrane</keyword>
<proteinExistence type="predicted"/>
<dbReference type="Proteomes" id="UP000001353">
    <property type="component" value="Plasmid pRLO149_94"/>
</dbReference>
<feature type="transmembrane region" description="Helical" evidence="1">
    <location>
        <begin position="67"/>
        <end position="90"/>
    </location>
</feature>
<accession>F7ZM90</accession>
<keyword evidence="3" id="KW-1185">Reference proteome</keyword>